<organism evidence="5 6">
    <name type="scientific">Orchesella dallaii</name>
    <dbReference type="NCBI Taxonomy" id="48710"/>
    <lineage>
        <taxon>Eukaryota</taxon>
        <taxon>Metazoa</taxon>
        <taxon>Ecdysozoa</taxon>
        <taxon>Arthropoda</taxon>
        <taxon>Hexapoda</taxon>
        <taxon>Collembola</taxon>
        <taxon>Entomobryomorpha</taxon>
        <taxon>Entomobryoidea</taxon>
        <taxon>Orchesellidae</taxon>
        <taxon>Orchesellinae</taxon>
        <taxon>Orchesella</taxon>
    </lineage>
</organism>
<protein>
    <recommendedName>
        <fullName evidence="7">Cuticle protein 6</fullName>
    </recommendedName>
</protein>
<feature type="compositionally biased region" description="Low complexity" evidence="3">
    <location>
        <begin position="987"/>
        <end position="1016"/>
    </location>
</feature>
<dbReference type="InterPro" id="IPR039715">
    <property type="entry name" value="ZCCHC10"/>
</dbReference>
<evidence type="ECO:0000256" key="4">
    <source>
        <dbReference type="SAM" id="SignalP"/>
    </source>
</evidence>
<feature type="compositionally biased region" description="Low complexity" evidence="3">
    <location>
        <begin position="967"/>
        <end position="976"/>
    </location>
</feature>
<feature type="region of interest" description="Disordered" evidence="3">
    <location>
        <begin position="707"/>
        <end position="760"/>
    </location>
</feature>
<feature type="region of interest" description="Disordered" evidence="3">
    <location>
        <begin position="469"/>
        <end position="541"/>
    </location>
</feature>
<feature type="region of interest" description="Disordered" evidence="3">
    <location>
        <begin position="73"/>
        <end position="110"/>
    </location>
</feature>
<feature type="compositionally biased region" description="Low complexity" evidence="3">
    <location>
        <begin position="939"/>
        <end position="954"/>
    </location>
</feature>
<dbReference type="Proteomes" id="UP001642540">
    <property type="component" value="Unassembled WGS sequence"/>
</dbReference>
<dbReference type="PROSITE" id="PS00233">
    <property type="entry name" value="CHIT_BIND_RR_1"/>
    <property type="match status" value="2"/>
</dbReference>
<proteinExistence type="predicted"/>
<feature type="compositionally biased region" description="Polar residues" evidence="3">
    <location>
        <begin position="1024"/>
        <end position="1035"/>
    </location>
</feature>
<feature type="region of interest" description="Disordered" evidence="3">
    <location>
        <begin position="781"/>
        <end position="803"/>
    </location>
</feature>
<keyword evidence="6" id="KW-1185">Reference proteome</keyword>
<feature type="compositionally biased region" description="Low complexity" evidence="3">
    <location>
        <begin position="781"/>
        <end position="798"/>
    </location>
</feature>
<gene>
    <name evidence="5" type="ORF">ODALV1_LOCUS7299</name>
</gene>
<accession>A0ABP1Q794</accession>
<feature type="compositionally biased region" description="Polar residues" evidence="3">
    <location>
        <begin position="921"/>
        <end position="938"/>
    </location>
</feature>
<dbReference type="Pfam" id="PF00379">
    <property type="entry name" value="Chitin_bind_4"/>
    <property type="match status" value="2"/>
</dbReference>
<feature type="compositionally biased region" description="Basic residues" evidence="3">
    <location>
        <begin position="977"/>
        <end position="986"/>
    </location>
</feature>
<evidence type="ECO:0000256" key="2">
    <source>
        <dbReference type="PROSITE-ProRule" id="PRU00497"/>
    </source>
</evidence>
<keyword evidence="4" id="KW-0732">Signal</keyword>
<feature type="region of interest" description="Disordered" evidence="3">
    <location>
        <begin position="300"/>
        <end position="323"/>
    </location>
</feature>
<evidence type="ECO:0000313" key="5">
    <source>
        <dbReference type="EMBL" id="CAL8089208.1"/>
    </source>
</evidence>
<name>A0ABP1Q794_9HEXA</name>
<dbReference type="InterPro" id="IPR031311">
    <property type="entry name" value="CHIT_BIND_RR_consensus"/>
</dbReference>
<comment type="caution">
    <text evidence="5">The sequence shown here is derived from an EMBL/GenBank/DDBJ whole genome shotgun (WGS) entry which is preliminary data.</text>
</comment>
<dbReference type="PROSITE" id="PS51155">
    <property type="entry name" value="CHIT_BIND_RR_2"/>
    <property type="match status" value="2"/>
</dbReference>
<feature type="region of interest" description="Disordered" evidence="3">
    <location>
        <begin position="916"/>
        <end position="954"/>
    </location>
</feature>
<feature type="chain" id="PRO_5045594639" description="Cuticle protein 6" evidence="4">
    <location>
        <begin position="20"/>
        <end position="1050"/>
    </location>
</feature>
<keyword evidence="1 2" id="KW-0193">Cuticle</keyword>
<feature type="region of interest" description="Disordered" evidence="3">
    <location>
        <begin position="967"/>
        <end position="1050"/>
    </location>
</feature>
<feature type="compositionally biased region" description="Low complexity" evidence="3">
    <location>
        <begin position="492"/>
        <end position="509"/>
    </location>
</feature>
<sequence>MWSHCTWCLVVALSVLAEGTKGPRQIVYQIRPAPASAFNSQDGTFLLDDGITEFQFPTFGLKTGEKSKVPNAITSNIADSGDNDSSSSSSSSASSSSPSEESSSATKEEITEVPKFGASQTKQAQQQILQLQTEQARNHFFQLQPDKGPQQQFFQLQPDRVQQQQQQYYQFPSEKEPSPFFQLQPDKNQQQFFQFQPEKNQQSFFQLQPENGPQPFFQLQPEKTQPQPQQIIQFKPQKGQQQFLQLQPEQIQQILQQFQQPQQNPDIGPKYEYKSIEENNADSDDIKTAQTEVITEEKLQSAYSERREKRKKKEQQTPMDASYAFGYETDEAARHEVADPDGNVKGWYTYVDDEGTTRKIIYTAGAGKGFVVLGKEKVRGPSQTPQQRKHNKPSNKVNTDYRYAADTSTIASVKHQKGSPSGFRNGGGGGGGDLFSINNWNDLAKAGTSNPPHPATIVGAPESTARTKKPVFIVKIRRPVHKDQYDDDDSGDISSQSSQATSSASSSQSGEYNHEYDNGGGGGDGRGGTSLKADPDSSYVFGYETDTSNRLEKADPYGNVKGSYSYIDPDGVKRTVHYIAGGSTGFQVINASPSITRGVRLEAPQGFVVKRVPQSLRAAESRFPVPITVPQPSAIVYHIHPDSGWKPWEPTLRKRKIKIHRKKLPKAVFENPQREGIILLQTHGDPRQQQQQPQPQPMPSATFFKEKVTSSGGAITATETRGPEIPFENAPPPIPSSRRRHTPQRGYTADHHHFNFDDDDSKEHTLASTYMESVPKASALSSSSVSSSSSSSSASSSANAVHEREPLLYSPTFESLRDSGSSRMPVVPNPIQLQPTQVAIKNRGAPTQSTGLDTSSSNHHPVAFTSDGKLQVDVPTVVIEAIEAKSPSLVKDGNRNVAAPAHQLLPEAAALMQQNPAAAKSSLSSNKGLTPTSPSYETSAASYQPSAASAPTPAASSVNTLSIIQVPSASSSVASPRSRRRHHRSKTSTTTTPTSPSVSSASSNAIRAGSSSSSSSGGSGNSNVETTTVMSSSKRLINRLAPTDHEAAQQ</sequence>
<evidence type="ECO:0000313" key="6">
    <source>
        <dbReference type="Proteomes" id="UP001642540"/>
    </source>
</evidence>
<dbReference type="InterPro" id="IPR000618">
    <property type="entry name" value="Insect_cuticle"/>
</dbReference>
<feature type="signal peptide" evidence="4">
    <location>
        <begin position="1"/>
        <end position="19"/>
    </location>
</feature>
<evidence type="ECO:0008006" key="7">
    <source>
        <dbReference type="Google" id="ProtNLM"/>
    </source>
</evidence>
<evidence type="ECO:0000256" key="3">
    <source>
        <dbReference type="SAM" id="MobiDB-lite"/>
    </source>
</evidence>
<dbReference type="PANTHER" id="PTHR13491:SF0">
    <property type="entry name" value="ZINC FINGER CCHC DOMAIN-CONTAINING PROTEIN 10"/>
    <property type="match status" value="1"/>
</dbReference>
<feature type="region of interest" description="Disordered" evidence="3">
    <location>
        <begin position="379"/>
        <end position="430"/>
    </location>
</feature>
<feature type="compositionally biased region" description="Gly residues" evidence="3">
    <location>
        <begin position="518"/>
        <end position="528"/>
    </location>
</feature>
<feature type="compositionally biased region" description="Basic and acidic residues" evidence="3">
    <location>
        <begin position="748"/>
        <end position="760"/>
    </location>
</feature>
<feature type="compositionally biased region" description="Low complexity" evidence="3">
    <location>
        <begin position="85"/>
        <end position="105"/>
    </location>
</feature>
<reference evidence="5 6" key="1">
    <citation type="submission" date="2024-08" db="EMBL/GenBank/DDBJ databases">
        <authorList>
            <person name="Cucini C."/>
            <person name="Frati F."/>
        </authorList>
    </citation>
    <scope>NUCLEOTIDE SEQUENCE [LARGE SCALE GENOMIC DNA]</scope>
</reference>
<evidence type="ECO:0000256" key="1">
    <source>
        <dbReference type="ARBA" id="ARBA00022460"/>
    </source>
</evidence>
<dbReference type="PANTHER" id="PTHR13491">
    <property type="entry name" value="ZCCHC10 PROTEIN"/>
    <property type="match status" value="1"/>
</dbReference>
<dbReference type="EMBL" id="CAXLJM020000023">
    <property type="protein sequence ID" value="CAL8089208.1"/>
    <property type="molecule type" value="Genomic_DNA"/>
</dbReference>
<feature type="compositionally biased region" description="Polar residues" evidence="3">
    <location>
        <begin position="709"/>
        <end position="719"/>
    </location>
</feature>